<dbReference type="Gene3D" id="3.10.350.10">
    <property type="entry name" value="LysM domain"/>
    <property type="match status" value="1"/>
</dbReference>
<dbReference type="OrthoDB" id="2107166at2759"/>
<feature type="region of interest" description="Disordered" evidence="1">
    <location>
        <begin position="124"/>
        <end position="160"/>
    </location>
</feature>
<feature type="region of interest" description="Disordered" evidence="1">
    <location>
        <begin position="238"/>
        <end position="269"/>
    </location>
</feature>
<dbReference type="PROSITE" id="PS51782">
    <property type="entry name" value="LYSM"/>
    <property type="match status" value="1"/>
</dbReference>
<dbReference type="EMBL" id="KN847982">
    <property type="protein sequence ID" value="KIR47017.1"/>
    <property type="molecule type" value="Genomic_DNA"/>
</dbReference>
<evidence type="ECO:0000313" key="3">
    <source>
        <dbReference type="EMBL" id="KIR47017.1"/>
    </source>
</evidence>
<dbReference type="SUPFAM" id="SSF54106">
    <property type="entry name" value="LysM domain"/>
    <property type="match status" value="1"/>
</dbReference>
<feature type="domain" description="LysM" evidence="2">
    <location>
        <begin position="182"/>
        <end position="232"/>
    </location>
</feature>
<dbReference type="InterPro" id="IPR036779">
    <property type="entry name" value="LysM_dom_sf"/>
</dbReference>
<reference evidence="3" key="1">
    <citation type="submission" date="2015-01" db="EMBL/GenBank/DDBJ databases">
        <title>The Genome Sequence of Cryptococcus gattii CA1280.</title>
        <authorList>
            <consortium name="The Broad Institute Genomics Platform"/>
            <person name="Cuomo C."/>
            <person name="Litvintseva A."/>
            <person name="Chen Y."/>
            <person name="Heitman J."/>
            <person name="Sun S."/>
            <person name="Springer D."/>
            <person name="Dromer F."/>
            <person name="Young S."/>
            <person name="Zeng Q."/>
            <person name="Gargeya S."/>
            <person name="Abouelleil A."/>
            <person name="Alvarado L."/>
            <person name="Chapman S.B."/>
            <person name="Gainer-Dewar J."/>
            <person name="Goldberg J."/>
            <person name="Griggs A."/>
            <person name="Gujja S."/>
            <person name="Hansen M."/>
            <person name="Howarth C."/>
            <person name="Imamovic A."/>
            <person name="Larimer J."/>
            <person name="Murphy C."/>
            <person name="Naylor J."/>
            <person name="Pearson M."/>
            <person name="Priest M."/>
            <person name="Roberts A."/>
            <person name="Saif S."/>
            <person name="Shea T."/>
            <person name="Sykes S."/>
            <person name="Wortman J."/>
            <person name="Nusbaum C."/>
            <person name="Birren B."/>
        </authorList>
    </citation>
    <scope>NUCLEOTIDE SEQUENCE [LARGE SCALE GENOMIC DNA]</scope>
    <source>
        <strain evidence="3">CA1280</strain>
    </source>
</reference>
<feature type="compositionally biased region" description="Basic and acidic residues" evidence="1">
    <location>
        <begin position="248"/>
        <end position="269"/>
    </location>
</feature>
<proteinExistence type="predicted"/>
<dbReference type="InterPro" id="IPR018392">
    <property type="entry name" value="LysM"/>
</dbReference>
<dbReference type="CDD" id="cd00118">
    <property type="entry name" value="LysM"/>
    <property type="match status" value="1"/>
</dbReference>
<evidence type="ECO:0000256" key="1">
    <source>
        <dbReference type="SAM" id="MobiDB-lite"/>
    </source>
</evidence>
<accession>A0A0D0TKM3</accession>
<sequence length="411" mass="45367">MSTQSCQTCSSTLLPSHLALAFSPTCCNSPICSRCLEKNPRLREYVPCLRCGDPRKAMSGGASSHQDRRSQGGEVVFDVTDSGVELGLGSDEHNRAEEDEIDALPPPPGYDEVVVEMERIGLTLSTGAPSTGKVGNKTGDSNGSSGSSSEPSRLGSFVPTKNVQDVRHVQEKAVSHTETVQVIHKIQRGDTLLSIARKYAADPHEIICLNSLPPSALASYPRILQTRKTLIISQRIIPRIPSSQSPGEHMDVGQERNEEEIEERKRQRQEKRFQLLTKTTDPTIGRAYIGVEEIEEKNIGSGLDMSLNPRHPLEYSTGEALDCPHHQSNSIEHITGEIESEMRKSKKMVIPDEGNREERALGRFWDDELWEAKNGTSLDKERRKIGKWNVVGGDIARDFTPPGLSSNPVKN</sequence>
<organism evidence="3">
    <name type="scientific">Cryptococcus bacillisporus CA1280</name>
    <dbReference type="NCBI Taxonomy" id="1296109"/>
    <lineage>
        <taxon>Eukaryota</taxon>
        <taxon>Fungi</taxon>
        <taxon>Dikarya</taxon>
        <taxon>Basidiomycota</taxon>
        <taxon>Agaricomycotina</taxon>
        <taxon>Tremellomycetes</taxon>
        <taxon>Tremellales</taxon>
        <taxon>Cryptococcaceae</taxon>
        <taxon>Cryptococcus</taxon>
        <taxon>Cryptococcus gattii species complex</taxon>
    </lineage>
</organism>
<protein>
    <recommendedName>
        <fullName evidence="2">LysM domain-containing protein</fullName>
    </recommendedName>
</protein>
<feature type="compositionally biased region" description="Low complexity" evidence="1">
    <location>
        <begin position="139"/>
        <end position="156"/>
    </location>
</feature>
<feature type="region of interest" description="Disordered" evidence="1">
    <location>
        <begin position="84"/>
        <end position="111"/>
    </location>
</feature>
<gene>
    <name evidence="3" type="ORF">I312_03913</name>
</gene>
<evidence type="ECO:0000259" key="2">
    <source>
        <dbReference type="PROSITE" id="PS51782"/>
    </source>
</evidence>
<name>A0A0D0TKM3_CRYGA</name>
<dbReference type="HOGENOM" id="CLU_066054_0_0_1"/>
<dbReference type="AlphaFoldDB" id="A0A0D0TKM3"/>